<gene>
    <name evidence="1" type="ORF">A2Z33_05930</name>
</gene>
<evidence type="ECO:0000313" key="2">
    <source>
        <dbReference type="Proteomes" id="UP000178448"/>
    </source>
</evidence>
<evidence type="ECO:0000313" key="1">
    <source>
        <dbReference type="EMBL" id="OGG04821.1"/>
    </source>
</evidence>
<dbReference type="EMBL" id="MFJD01000001">
    <property type="protein sequence ID" value="OGG04821.1"/>
    <property type="molecule type" value="Genomic_DNA"/>
</dbReference>
<dbReference type="AlphaFoldDB" id="A0A1F5YXB3"/>
<proteinExistence type="predicted"/>
<dbReference type="SUPFAM" id="SSF81301">
    <property type="entry name" value="Nucleotidyltransferase"/>
    <property type="match status" value="1"/>
</dbReference>
<sequence>MGETGEAVTGNLERFELPLYRQATDVLGQLFENPELGNLEMITIGGSFATGRFRPDDDLDMYILIRTLPDDEQLMRMNNEVIRHISAAGLTPHIGAYIDRTGNSVTFSKRRQAIVMRQNISRPEVLPAVLLSDHPDTPYIARNENAVSFWTGVIPTAGNPAFAKYRLEL</sequence>
<dbReference type="Gene3D" id="3.30.460.10">
    <property type="entry name" value="Beta Polymerase, domain 2"/>
    <property type="match status" value="1"/>
</dbReference>
<dbReference type="Proteomes" id="UP000178448">
    <property type="component" value="Unassembled WGS sequence"/>
</dbReference>
<accession>A0A1F5YXB3</accession>
<organism evidence="1 2">
    <name type="scientific">Candidatus Gottesmanbacteria bacterium RBG_16_52_11</name>
    <dbReference type="NCBI Taxonomy" id="1798374"/>
    <lineage>
        <taxon>Bacteria</taxon>
        <taxon>Candidatus Gottesmaniibacteriota</taxon>
    </lineage>
</organism>
<comment type="caution">
    <text evidence="1">The sequence shown here is derived from an EMBL/GenBank/DDBJ whole genome shotgun (WGS) entry which is preliminary data.</text>
</comment>
<protein>
    <submittedName>
        <fullName evidence="1">Uncharacterized protein</fullName>
    </submittedName>
</protein>
<name>A0A1F5YXB3_9BACT</name>
<reference evidence="1 2" key="1">
    <citation type="journal article" date="2016" name="Nat. Commun.">
        <title>Thousands of microbial genomes shed light on interconnected biogeochemical processes in an aquifer system.</title>
        <authorList>
            <person name="Anantharaman K."/>
            <person name="Brown C.T."/>
            <person name="Hug L.A."/>
            <person name="Sharon I."/>
            <person name="Castelle C.J."/>
            <person name="Probst A.J."/>
            <person name="Thomas B.C."/>
            <person name="Singh A."/>
            <person name="Wilkins M.J."/>
            <person name="Karaoz U."/>
            <person name="Brodie E.L."/>
            <person name="Williams K.H."/>
            <person name="Hubbard S.S."/>
            <person name="Banfield J.F."/>
        </authorList>
    </citation>
    <scope>NUCLEOTIDE SEQUENCE [LARGE SCALE GENOMIC DNA]</scope>
</reference>
<dbReference type="InterPro" id="IPR043519">
    <property type="entry name" value="NT_sf"/>
</dbReference>